<feature type="transmembrane region" description="Helical" evidence="10">
    <location>
        <begin position="322"/>
        <end position="341"/>
    </location>
</feature>
<dbReference type="CDD" id="cd13137">
    <property type="entry name" value="MATE_NorM_like"/>
    <property type="match status" value="1"/>
</dbReference>
<protein>
    <recommendedName>
        <fullName evidence="9">Multidrug-efflux transporter</fullName>
    </recommendedName>
</protein>
<gene>
    <name evidence="11" type="ORF">WCY31_07735</name>
</gene>
<comment type="subcellular location">
    <subcellularLocation>
        <location evidence="1">Cell membrane</location>
        <topology evidence="1">Multi-pass membrane protein</topology>
    </subcellularLocation>
</comment>
<organism evidence="11 12">
    <name type="scientific">Sulfurimonas diazotrophicus</name>
    <dbReference type="NCBI Taxonomy" id="3131939"/>
    <lineage>
        <taxon>Bacteria</taxon>
        <taxon>Pseudomonadati</taxon>
        <taxon>Campylobacterota</taxon>
        <taxon>Epsilonproteobacteria</taxon>
        <taxon>Campylobacterales</taxon>
        <taxon>Sulfurimonadaceae</taxon>
        <taxon>Sulfurimonas</taxon>
    </lineage>
</organism>
<feature type="transmembrane region" description="Helical" evidence="10">
    <location>
        <begin position="361"/>
        <end position="383"/>
    </location>
</feature>
<feature type="transmembrane region" description="Helical" evidence="10">
    <location>
        <begin position="139"/>
        <end position="159"/>
    </location>
</feature>
<dbReference type="InterPro" id="IPR002528">
    <property type="entry name" value="MATE_fam"/>
</dbReference>
<evidence type="ECO:0000256" key="5">
    <source>
        <dbReference type="ARBA" id="ARBA00022692"/>
    </source>
</evidence>
<keyword evidence="7" id="KW-0406">Ion transport</keyword>
<name>A0ABZ3H6I0_9BACT</name>
<dbReference type="InterPro" id="IPR050222">
    <property type="entry name" value="MATE_MdtK"/>
</dbReference>
<evidence type="ECO:0000256" key="2">
    <source>
        <dbReference type="ARBA" id="ARBA00022448"/>
    </source>
</evidence>
<evidence type="ECO:0000256" key="3">
    <source>
        <dbReference type="ARBA" id="ARBA00022449"/>
    </source>
</evidence>
<dbReference type="EMBL" id="CP147920">
    <property type="protein sequence ID" value="XAU14145.1"/>
    <property type="molecule type" value="Genomic_DNA"/>
</dbReference>
<evidence type="ECO:0000256" key="10">
    <source>
        <dbReference type="SAM" id="Phobius"/>
    </source>
</evidence>
<feature type="transmembrane region" description="Helical" evidence="10">
    <location>
        <begin position="418"/>
        <end position="440"/>
    </location>
</feature>
<keyword evidence="6 10" id="KW-1133">Transmembrane helix</keyword>
<keyword evidence="3" id="KW-0050">Antiport</keyword>
<dbReference type="NCBIfam" id="TIGR00797">
    <property type="entry name" value="matE"/>
    <property type="match status" value="1"/>
</dbReference>
<dbReference type="Pfam" id="PF01554">
    <property type="entry name" value="MatE"/>
    <property type="match status" value="2"/>
</dbReference>
<feature type="transmembrane region" description="Helical" evidence="10">
    <location>
        <begin position="289"/>
        <end position="310"/>
    </location>
</feature>
<feature type="transmembrane region" description="Helical" evidence="10">
    <location>
        <begin position="53"/>
        <end position="76"/>
    </location>
</feature>
<reference evidence="11 12" key="1">
    <citation type="submission" date="2024-03" db="EMBL/GenBank/DDBJ databases">
        <title>Sulfurimonas sp. HSL3-1.</title>
        <authorList>
            <person name="Wang S."/>
        </authorList>
    </citation>
    <scope>NUCLEOTIDE SEQUENCE [LARGE SCALE GENOMIC DNA]</scope>
    <source>
        <strain evidence="11 12">HSL3-1</strain>
    </source>
</reference>
<keyword evidence="2" id="KW-0813">Transport</keyword>
<evidence type="ECO:0000256" key="9">
    <source>
        <dbReference type="ARBA" id="ARBA00031636"/>
    </source>
</evidence>
<dbReference type="PIRSF" id="PIRSF006603">
    <property type="entry name" value="DinF"/>
    <property type="match status" value="1"/>
</dbReference>
<keyword evidence="5 10" id="KW-0812">Transmembrane</keyword>
<sequence>MNQPSRSVLTSLRPNARLREVLRLALPAAFKHLLDVLQILVDMLMVGLLSVSALAAVGTSMQFIMVVNVVITLYVVGGNAVTARLIGARRRKRANALLFTLGAFSLLLSLPFTAAGTLFAEEFYRLLGTGEDVVHYGGVYFGALALGFPLIFLDALFYNQLSAAGDTKSSLYIKLASAGVNALLDYLLIFGHWGLPAMGVAGAAYATVAAYGLNIVLYLLLLRRHDARLHFLPLWNLPDLKRAVKVGSHAALERLITVSSFLLFIWVIASYGTAALAGYQVGLRVEGLAFMPGFGFAVAAMAIVGQQLGAKRPEEAYEGGLYSLKVAATFMGVFGLVMVIWPELFVRMFTHDPATVQQASFYLRLVGLSQVPLAVLFVLSNVLRGAGDTRTPLKINIAALWLLRVIPSYIAMKLGFGIIAVYIIMTVETFIKGFIFWKIFAGRKWLKTKI</sequence>
<evidence type="ECO:0000256" key="6">
    <source>
        <dbReference type="ARBA" id="ARBA00022989"/>
    </source>
</evidence>
<evidence type="ECO:0000256" key="4">
    <source>
        <dbReference type="ARBA" id="ARBA00022475"/>
    </source>
</evidence>
<feature type="transmembrane region" description="Helical" evidence="10">
    <location>
        <begin position="96"/>
        <end position="119"/>
    </location>
</feature>
<feature type="transmembrane region" description="Helical" evidence="10">
    <location>
        <begin position="171"/>
        <end position="193"/>
    </location>
</feature>
<feature type="transmembrane region" description="Helical" evidence="10">
    <location>
        <begin position="395"/>
        <end position="412"/>
    </location>
</feature>
<dbReference type="Proteomes" id="UP001447842">
    <property type="component" value="Chromosome"/>
</dbReference>
<dbReference type="PANTHER" id="PTHR43298:SF2">
    <property type="entry name" value="FMN_FAD EXPORTER YEEO-RELATED"/>
    <property type="match status" value="1"/>
</dbReference>
<evidence type="ECO:0000256" key="8">
    <source>
        <dbReference type="ARBA" id="ARBA00023136"/>
    </source>
</evidence>
<evidence type="ECO:0000256" key="1">
    <source>
        <dbReference type="ARBA" id="ARBA00004651"/>
    </source>
</evidence>
<proteinExistence type="predicted"/>
<keyword evidence="4" id="KW-1003">Cell membrane</keyword>
<evidence type="ECO:0000313" key="11">
    <source>
        <dbReference type="EMBL" id="XAU14145.1"/>
    </source>
</evidence>
<feature type="transmembrane region" description="Helical" evidence="10">
    <location>
        <begin position="255"/>
        <end position="277"/>
    </location>
</feature>
<dbReference type="PANTHER" id="PTHR43298">
    <property type="entry name" value="MULTIDRUG RESISTANCE PROTEIN NORM-RELATED"/>
    <property type="match status" value="1"/>
</dbReference>
<keyword evidence="8 10" id="KW-0472">Membrane</keyword>
<feature type="transmembrane region" description="Helical" evidence="10">
    <location>
        <begin position="199"/>
        <end position="221"/>
    </location>
</feature>
<dbReference type="InterPro" id="IPR048279">
    <property type="entry name" value="MdtK-like"/>
</dbReference>
<evidence type="ECO:0000256" key="7">
    <source>
        <dbReference type="ARBA" id="ARBA00023065"/>
    </source>
</evidence>
<accession>A0ABZ3H6I0</accession>
<keyword evidence="12" id="KW-1185">Reference proteome</keyword>
<dbReference type="RefSeq" id="WP_345971948.1">
    <property type="nucleotide sequence ID" value="NZ_CP147920.1"/>
</dbReference>
<evidence type="ECO:0000313" key="12">
    <source>
        <dbReference type="Proteomes" id="UP001447842"/>
    </source>
</evidence>